<organism evidence="2">
    <name type="scientific">Candidatus Thiothrix putei</name>
    <dbReference type="NCBI Taxonomy" id="3080811"/>
    <lineage>
        <taxon>Bacteria</taxon>
        <taxon>Pseudomonadati</taxon>
        <taxon>Pseudomonadota</taxon>
        <taxon>Gammaproteobacteria</taxon>
        <taxon>Thiotrichales</taxon>
        <taxon>Thiotrichaceae</taxon>
        <taxon>Thiothrix</taxon>
    </lineage>
</organism>
<dbReference type="EMBL" id="CP124756">
    <property type="protein sequence ID" value="WGZ94225.1"/>
    <property type="molecule type" value="Genomic_DNA"/>
</dbReference>
<dbReference type="Proteomes" id="UP001301326">
    <property type="component" value="Chromosome"/>
</dbReference>
<keyword evidence="1" id="KW-0732">Signal</keyword>
<evidence type="ECO:0000313" key="2">
    <source>
        <dbReference type="EMBL" id="WGZ94225.1"/>
    </source>
</evidence>
<evidence type="ECO:0000256" key="1">
    <source>
        <dbReference type="SAM" id="SignalP"/>
    </source>
</evidence>
<dbReference type="KEGG" id="tput:QJT81_21000"/>
<name>A0AA95HDF3_9GAMM</name>
<gene>
    <name evidence="2" type="ORF">QJT81_21000</name>
</gene>
<feature type="chain" id="PRO_5041686338" evidence="1">
    <location>
        <begin position="21"/>
        <end position="105"/>
    </location>
</feature>
<dbReference type="AlphaFoldDB" id="A0AA95HDF3"/>
<reference evidence="2" key="2">
    <citation type="submission" date="2023-04" db="EMBL/GenBank/DDBJ databases">
        <authorList>
            <person name="Beletskiy A.V."/>
            <person name="Mardanov A.V."/>
            <person name="Ravin N.V."/>
        </authorList>
    </citation>
    <scope>NUCLEOTIDE SEQUENCE</scope>
    <source>
        <strain evidence="2">GKL-02</strain>
    </source>
</reference>
<feature type="signal peptide" evidence="1">
    <location>
        <begin position="1"/>
        <end position="20"/>
    </location>
</feature>
<proteinExistence type="predicted"/>
<sequence length="105" mass="11427">MFKLATISMIFMFSALPVNAEDALPDVLSAVSSDSVQVLSQAEASNVRGEWRVCRDGTNKCKAWRVNKNFQPTTLNGWSDQVILSPCADFSSRAACSSGGFYVAR</sequence>
<accession>A0AA95HDF3</accession>
<reference evidence="2" key="1">
    <citation type="journal article" date="2023" name="Int. J. Mol. Sci.">
        <title>Metagenomics Revealed a New Genus 'Candidatus Thiocaldithrix dubininis' gen. nov., sp. nov. and a New Species 'Candidatus Thiothrix putei' sp. nov. in the Family Thiotrichaceae, Some Members of Which Have Traits of Both Na+- and H+-Motive Energetics.</title>
        <authorList>
            <person name="Ravin N.V."/>
            <person name="Muntyan M.S."/>
            <person name="Smolyakov D.D."/>
            <person name="Rudenko T.S."/>
            <person name="Beletsky A.V."/>
            <person name="Mardanov A.V."/>
            <person name="Grabovich M.Y."/>
        </authorList>
    </citation>
    <scope>NUCLEOTIDE SEQUENCE</scope>
    <source>
        <strain evidence="2">GKL-02</strain>
    </source>
</reference>
<protein>
    <submittedName>
        <fullName evidence="2">Uncharacterized protein</fullName>
    </submittedName>
</protein>